<evidence type="ECO:0000313" key="21">
    <source>
        <dbReference type="Proteomes" id="UP001152447"/>
    </source>
</evidence>
<dbReference type="EC" id="2.7.13.3" evidence="3"/>
<dbReference type="PROSITE" id="PS50109">
    <property type="entry name" value="HIS_KIN"/>
    <property type="match status" value="1"/>
</dbReference>
<dbReference type="FunFam" id="1.10.287.130:FF:000001">
    <property type="entry name" value="Two-component sensor histidine kinase"/>
    <property type="match status" value="1"/>
</dbReference>
<dbReference type="NCBIfam" id="NF008235">
    <property type="entry name" value="PRK11006.1"/>
    <property type="match status" value="1"/>
</dbReference>
<keyword evidence="12" id="KW-0418">Kinase</keyword>
<keyword evidence="9 20" id="KW-0808">Transferase</keyword>
<dbReference type="InterPro" id="IPR004358">
    <property type="entry name" value="Sig_transdc_His_kin-like_C"/>
</dbReference>
<evidence type="ECO:0000256" key="9">
    <source>
        <dbReference type="ARBA" id="ARBA00022679"/>
    </source>
</evidence>
<dbReference type="InterPro" id="IPR005467">
    <property type="entry name" value="His_kinase_dom"/>
</dbReference>
<dbReference type="SMART" id="SM00091">
    <property type="entry name" value="PAS"/>
    <property type="match status" value="1"/>
</dbReference>
<name>A0A9W4QTB3_PSEHA</name>
<keyword evidence="11" id="KW-0547">Nucleotide-binding</keyword>
<dbReference type="SUPFAM" id="SSF55874">
    <property type="entry name" value="ATPase domain of HSP90 chaperone/DNA topoisomerase II/histidine kinase"/>
    <property type="match status" value="1"/>
</dbReference>
<keyword evidence="5" id="KW-0813">Transport</keyword>
<evidence type="ECO:0000256" key="3">
    <source>
        <dbReference type="ARBA" id="ARBA00012438"/>
    </source>
</evidence>
<comment type="subcellular location">
    <subcellularLocation>
        <location evidence="2">Cell membrane</location>
    </subcellularLocation>
</comment>
<evidence type="ECO:0000256" key="17">
    <source>
        <dbReference type="ARBA" id="ARBA00025207"/>
    </source>
</evidence>
<evidence type="ECO:0000256" key="1">
    <source>
        <dbReference type="ARBA" id="ARBA00000085"/>
    </source>
</evidence>
<keyword evidence="15" id="KW-0902">Two-component regulatory system</keyword>
<dbReference type="PRINTS" id="PR00344">
    <property type="entry name" value="BCTRLSENSOR"/>
</dbReference>
<keyword evidence="16 18" id="KW-0472">Membrane</keyword>
<dbReference type="InterPro" id="IPR000014">
    <property type="entry name" value="PAS"/>
</dbReference>
<dbReference type="GO" id="GO:0004721">
    <property type="term" value="F:phosphoprotein phosphatase activity"/>
    <property type="evidence" value="ECO:0007669"/>
    <property type="project" value="InterPro"/>
</dbReference>
<dbReference type="InterPro" id="IPR014310">
    <property type="entry name" value="Sig_transdc_His_kinase_PhoR"/>
</dbReference>
<comment type="function">
    <text evidence="17">Member of the two-component regulatory system PhoR/PhoB involved in the phosphate regulon genes expression. PhoR may function as a membrane-associated protein kinase that phosphorylates PhoB in response to environmental signals.</text>
</comment>
<dbReference type="CDD" id="cd00082">
    <property type="entry name" value="HisKA"/>
    <property type="match status" value="1"/>
</dbReference>
<dbReference type="GO" id="GO:0006817">
    <property type="term" value="P:phosphate ion transport"/>
    <property type="evidence" value="ECO:0007669"/>
    <property type="project" value="UniProtKB-KW"/>
</dbReference>
<evidence type="ECO:0000256" key="10">
    <source>
        <dbReference type="ARBA" id="ARBA00022692"/>
    </source>
</evidence>
<dbReference type="RefSeq" id="WP_262976087.1">
    <property type="nucleotide sequence ID" value="NZ_CAMAPB010000004.1"/>
</dbReference>
<evidence type="ECO:0000256" key="7">
    <source>
        <dbReference type="ARBA" id="ARBA00022553"/>
    </source>
</evidence>
<keyword evidence="6" id="KW-1003">Cell membrane</keyword>
<feature type="domain" description="Histidine kinase" evidence="19">
    <location>
        <begin position="212"/>
        <end position="429"/>
    </location>
</feature>
<dbReference type="Pfam" id="PF00512">
    <property type="entry name" value="HisKA"/>
    <property type="match status" value="1"/>
</dbReference>
<evidence type="ECO:0000256" key="14">
    <source>
        <dbReference type="ARBA" id="ARBA00022989"/>
    </source>
</evidence>
<dbReference type="GO" id="GO:0005524">
    <property type="term" value="F:ATP binding"/>
    <property type="evidence" value="ECO:0007669"/>
    <property type="project" value="UniProtKB-KW"/>
</dbReference>
<dbReference type="InterPro" id="IPR035965">
    <property type="entry name" value="PAS-like_dom_sf"/>
</dbReference>
<dbReference type="Pfam" id="PF11808">
    <property type="entry name" value="PhoR"/>
    <property type="match status" value="1"/>
</dbReference>
<dbReference type="SMART" id="SM00387">
    <property type="entry name" value="HATPase_c"/>
    <property type="match status" value="1"/>
</dbReference>
<dbReference type="InterPro" id="IPR003594">
    <property type="entry name" value="HATPase_dom"/>
</dbReference>
<keyword evidence="13" id="KW-0067">ATP-binding</keyword>
<dbReference type="CDD" id="cd00130">
    <property type="entry name" value="PAS"/>
    <property type="match status" value="1"/>
</dbReference>
<dbReference type="InterPro" id="IPR003661">
    <property type="entry name" value="HisK_dim/P_dom"/>
</dbReference>
<keyword evidence="14 18" id="KW-1133">Transmembrane helix</keyword>
<evidence type="ECO:0000256" key="18">
    <source>
        <dbReference type="SAM" id="Phobius"/>
    </source>
</evidence>
<proteinExistence type="predicted"/>
<dbReference type="GO" id="GO:0000155">
    <property type="term" value="F:phosphorelay sensor kinase activity"/>
    <property type="evidence" value="ECO:0007669"/>
    <property type="project" value="InterPro"/>
</dbReference>
<evidence type="ECO:0000256" key="2">
    <source>
        <dbReference type="ARBA" id="ARBA00004236"/>
    </source>
</evidence>
<organism evidence="20 21">
    <name type="scientific">Pseudoalteromonas haloplanktis</name>
    <name type="common">Alteromonas haloplanktis</name>
    <dbReference type="NCBI Taxonomy" id="228"/>
    <lineage>
        <taxon>Bacteria</taxon>
        <taxon>Pseudomonadati</taxon>
        <taxon>Pseudomonadota</taxon>
        <taxon>Gammaproteobacteria</taxon>
        <taxon>Alteromonadales</taxon>
        <taxon>Pseudoalteromonadaceae</taxon>
        <taxon>Pseudoalteromonas</taxon>
    </lineage>
</organism>
<dbReference type="Gene3D" id="3.30.565.10">
    <property type="entry name" value="Histidine kinase-like ATPase, C-terminal domain"/>
    <property type="match status" value="1"/>
</dbReference>
<dbReference type="SUPFAM" id="SSF47384">
    <property type="entry name" value="Homodimeric domain of signal transducing histidine kinase"/>
    <property type="match status" value="1"/>
</dbReference>
<comment type="catalytic activity">
    <reaction evidence="1">
        <text>ATP + protein L-histidine = ADP + protein N-phospho-L-histidine.</text>
        <dbReference type="EC" id="2.7.13.3"/>
    </reaction>
</comment>
<dbReference type="PANTHER" id="PTHR45453:SF1">
    <property type="entry name" value="PHOSPHATE REGULON SENSOR PROTEIN PHOR"/>
    <property type="match status" value="1"/>
</dbReference>
<dbReference type="InterPro" id="IPR036890">
    <property type="entry name" value="HATPase_C_sf"/>
</dbReference>
<evidence type="ECO:0000256" key="5">
    <source>
        <dbReference type="ARBA" id="ARBA00022448"/>
    </source>
</evidence>
<keyword evidence="8" id="KW-0592">Phosphate transport</keyword>
<evidence type="ECO:0000259" key="19">
    <source>
        <dbReference type="PROSITE" id="PS50109"/>
    </source>
</evidence>
<evidence type="ECO:0000256" key="13">
    <source>
        <dbReference type="ARBA" id="ARBA00022840"/>
    </source>
</evidence>
<dbReference type="Pfam" id="PF02518">
    <property type="entry name" value="HATPase_c"/>
    <property type="match status" value="1"/>
</dbReference>
<feature type="transmembrane region" description="Helical" evidence="18">
    <location>
        <begin position="21"/>
        <end position="45"/>
    </location>
</feature>
<evidence type="ECO:0000256" key="6">
    <source>
        <dbReference type="ARBA" id="ARBA00022475"/>
    </source>
</evidence>
<dbReference type="Gene3D" id="1.10.287.130">
    <property type="match status" value="1"/>
</dbReference>
<reference evidence="20" key="1">
    <citation type="submission" date="2022-07" db="EMBL/GenBank/DDBJ databases">
        <authorList>
            <person name="Criscuolo A."/>
        </authorList>
    </citation>
    <scope>NUCLEOTIDE SEQUENCE</scope>
    <source>
        <strain evidence="20">CIP103197</strain>
    </source>
</reference>
<keyword evidence="21" id="KW-1185">Reference proteome</keyword>
<dbReference type="Proteomes" id="UP001152447">
    <property type="component" value="Unassembled WGS sequence"/>
</dbReference>
<evidence type="ECO:0000256" key="8">
    <source>
        <dbReference type="ARBA" id="ARBA00022592"/>
    </source>
</evidence>
<dbReference type="SUPFAM" id="SSF55785">
    <property type="entry name" value="PYP-like sensor domain (PAS domain)"/>
    <property type="match status" value="1"/>
</dbReference>
<keyword evidence="7" id="KW-0597">Phosphoprotein</keyword>
<evidence type="ECO:0000313" key="20">
    <source>
        <dbReference type="EMBL" id="CAH9052000.1"/>
    </source>
</evidence>
<evidence type="ECO:0000256" key="4">
    <source>
        <dbReference type="ARBA" id="ARBA00019665"/>
    </source>
</evidence>
<dbReference type="NCBIfam" id="TIGR02966">
    <property type="entry name" value="phoR_proteo"/>
    <property type="match status" value="1"/>
</dbReference>
<dbReference type="AlphaFoldDB" id="A0A9W4QTB3"/>
<sequence length="448" mass="51126">MYRVINKQALTKRLFVYFIPLLLIGVLIGAPFLMLFLGAFSLLMWHYHQLYRLSDWLHNQRSFNPPEGEGLWEQVFEGIYQLQHRNRKKRNELAELIRRFRDGAEAVPDAVVVLQNDLSIVWCNQLALKVLGLQWPVDHGQRLDNLIRDPKFAKYMRRKEFSDALELESGHSVEQVLEFRVMPYANTQLLVVVRDVTRLKQLEQMRKDFVANVSHELRTPLTVVTGYLEMLDSDSLPPPAMWNKAQTTMLEQCKRMDSLVNQLLSLSRIEGAKRHSNDKAVKVPQLLKLIETEAQSINQDKGHQLIFNIDASLDITGAEDELRSAFSNLVFNAIHYTKPSGKIEVCWQRNNEQACFSVTDNGDGIAPEHINRLTERFYRVDKARSRTTGGSGLGLAITKHVLTRHGSQLKINSELGKGSCFSFAFSSDRLISISPLVTSNTASHKSVI</sequence>
<dbReference type="Pfam" id="PF13188">
    <property type="entry name" value="PAS_8"/>
    <property type="match status" value="1"/>
</dbReference>
<dbReference type="InterPro" id="IPR021766">
    <property type="entry name" value="PhoR_N"/>
</dbReference>
<evidence type="ECO:0000256" key="11">
    <source>
        <dbReference type="ARBA" id="ARBA00022741"/>
    </source>
</evidence>
<gene>
    <name evidence="20" type="primary">phoR</name>
    <name evidence="20" type="ORF">PSEHALCIP103_00531</name>
</gene>
<dbReference type="InterPro" id="IPR036097">
    <property type="entry name" value="HisK_dim/P_sf"/>
</dbReference>
<dbReference type="SMART" id="SM00388">
    <property type="entry name" value="HisKA"/>
    <property type="match status" value="1"/>
</dbReference>
<accession>A0A9W4QTB3</accession>
<comment type="caution">
    <text evidence="20">The sequence shown here is derived from an EMBL/GenBank/DDBJ whole genome shotgun (WGS) entry which is preliminary data.</text>
</comment>
<dbReference type="InterPro" id="IPR050351">
    <property type="entry name" value="BphY/WalK/GraS-like"/>
</dbReference>
<dbReference type="GO" id="GO:0016036">
    <property type="term" value="P:cellular response to phosphate starvation"/>
    <property type="evidence" value="ECO:0007669"/>
    <property type="project" value="TreeGrafter"/>
</dbReference>
<dbReference type="Gene3D" id="3.30.450.20">
    <property type="entry name" value="PAS domain"/>
    <property type="match status" value="1"/>
</dbReference>
<protein>
    <recommendedName>
        <fullName evidence="4">Phosphate regulon sensor protein PhoR</fullName>
        <ecNumber evidence="3">2.7.13.3</ecNumber>
    </recommendedName>
</protein>
<dbReference type="GO" id="GO:0005886">
    <property type="term" value="C:plasma membrane"/>
    <property type="evidence" value="ECO:0007669"/>
    <property type="project" value="UniProtKB-SubCell"/>
</dbReference>
<evidence type="ECO:0000256" key="12">
    <source>
        <dbReference type="ARBA" id="ARBA00022777"/>
    </source>
</evidence>
<dbReference type="PANTHER" id="PTHR45453">
    <property type="entry name" value="PHOSPHATE REGULON SENSOR PROTEIN PHOR"/>
    <property type="match status" value="1"/>
</dbReference>
<dbReference type="EMBL" id="CAMAPB010000004">
    <property type="protein sequence ID" value="CAH9052000.1"/>
    <property type="molecule type" value="Genomic_DNA"/>
</dbReference>
<dbReference type="FunFam" id="3.30.565.10:FF:000032">
    <property type="entry name" value="Phosphate regulon sensor histidine kinase PhoR"/>
    <property type="match status" value="1"/>
</dbReference>
<evidence type="ECO:0000256" key="16">
    <source>
        <dbReference type="ARBA" id="ARBA00023136"/>
    </source>
</evidence>
<evidence type="ECO:0000256" key="15">
    <source>
        <dbReference type="ARBA" id="ARBA00023012"/>
    </source>
</evidence>
<keyword evidence="10 18" id="KW-0812">Transmembrane</keyword>